<dbReference type="GO" id="GO:0006646">
    <property type="term" value="P:phosphatidylethanolamine biosynthetic process"/>
    <property type="evidence" value="ECO:0007669"/>
    <property type="project" value="UniProtKB-UniRule"/>
</dbReference>
<comment type="PTM">
    <text evidence="12">Is synthesized initially as an inactive proenzyme. Formation of the active enzyme involves a self-maturation process in which the active site pyruvoyl group is generated from an internal serine residue via an autocatalytic post-translational modification. Two non-identical subunits are generated from the proenzyme in this reaction, and the pyruvate is formed at the N-terminus of the alpha chain, which is derived from the carboxyl end of the proenzyme. The autoendoproteolytic cleavage occurs by a canonical serine protease mechanism, in which the side chain hydroxyl group of the serine supplies its oxygen atom to form the C-terminus of the beta chain, while the remainder of the serine residue undergoes an oxidative deamination to produce ammonia and the pyruvoyl prosthetic group on the alpha chain. During this reaction, the Ser that is part of the protease active site of the proenzyme becomes the pyruvoyl prosthetic group, which constitutes an essential element of the active site of the mature decarboxylase.</text>
</comment>
<comment type="subcellular location">
    <subcellularLocation>
        <location evidence="12">Cell membrane</location>
        <topology evidence="12">Peripheral membrane protein</topology>
    </subcellularLocation>
</comment>
<evidence type="ECO:0000256" key="7">
    <source>
        <dbReference type="ARBA" id="ARBA00023145"/>
    </source>
</evidence>
<dbReference type="InterPro" id="IPR033177">
    <property type="entry name" value="PSD-B"/>
</dbReference>
<keyword evidence="3 12" id="KW-0444">Lipid biosynthesis</keyword>
<keyword evidence="5 12" id="KW-0443">Lipid metabolism</keyword>
<evidence type="ECO:0000313" key="16">
    <source>
        <dbReference type="EMBL" id="VFK53514.1"/>
    </source>
</evidence>
<evidence type="ECO:0000256" key="2">
    <source>
        <dbReference type="ARBA" id="ARBA00022475"/>
    </source>
</evidence>
<evidence type="ECO:0000256" key="10">
    <source>
        <dbReference type="ARBA" id="ARBA00023264"/>
    </source>
</evidence>
<feature type="active site" description="Charge relay system; for autoendoproteolytic cleavage activity" evidence="12">
    <location>
        <position position="291"/>
    </location>
</feature>
<evidence type="ECO:0000313" key="15">
    <source>
        <dbReference type="EMBL" id="VFK52966.1"/>
    </source>
</evidence>
<evidence type="ECO:0000256" key="6">
    <source>
        <dbReference type="ARBA" id="ARBA00023136"/>
    </source>
</evidence>
<name>A0A450ZFQ8_9GAMM</name>
<keyword evidence="2 12" id="KW-1003">Cell membrane</keyword>
<sequence length="324" mass="36118">MMENRGHRLNDTVRPPDAGTSHESASFPDYLKAVPQYFYPQHLLSLLMRGIARIRVPWIKDRQIRWFIRWYGVDMREALDSDPTSYENFNKFFTRALAPNARPTMSNRHIRSPADGRISAFGTIDSTIDGGGIVQAKGHGYTVTKLLAGNAEDADAFAEPFVDGQFITVYLSPRDYHRVHMPIAGNLRGMRYMPGRLFSVNAATTRVIPGLFTRNERVVMRFDTANGPLAVVMVGAIFVGGIETVWADAITPSHGQSTSIWRYDNLPPDDPKHLELAFPQGQEIARFNMGSTVILLFPRGGINWEPSLQMGAPLQMGSPIGTPT</sequence>
<keyword evidence="8 12" id="KW-0594">Phospholipid biosynthesis</keyword>
<dbReference type="PANTHER" id="PTHR10067:SF6">
    <property type="entry name" value="PHOSPHATIDYLSERINE DECARBOXYLASE PROENZYME, MITOCHONDRIAL"/>
    <property type="match status" value="1"/>
</dbReference>
<dbReference type="EMBL" id="CAADFY010000015">
    <property type="protein sequence ID" value="VFK52966.1"/>
    <property type="molecule type" value="Genomic_DNA"/>
</dbReference>
<dbReference type="EMBL" id="CAADFV010000017">
    <property type="protein sequence ID" value="VFK53514.1"/>
    <property type="molecule type" value="Genomic_DNA"/>
</dbReference>
<proteinExistence type="inferred from homology"/>
<accession>A0A450ZFQ8</accession>
<keyword evidence="11 12" id="KW-0670">Pyruvate</keyword>
<dbReference type="EC" id="4.1.1.65" evidence="12"/>
<evidence type="ECO:0000256" key="12">
    <source>
        <dbReference type="HAMAP-Rule" id="MF_00662"/>
    </source>
</evidence>
<comment type="subunit">
    <text evidence="12">Heterodimer of a large membrane-associated beta subunit and a small pyruvoyl-containing alpha subunit.</text>
</comment>
<dbReference type="PANTHER" id="PTHR10067">
    <property type="entry name" value="PHOSPHATIDYLSERINE DECARBOXYLASE"/>
    <property type="match status" value="1"/>
</dbReference>
<evidence type="ECO:0000313" key="14">
    <source>
        <dbReference type="EMBL" id="VFK52642.1"/>
    </source>
</evidence>
<keyword evidence="9 12" id="KW-0456">Lyase</keyword>
<feature type="region of interest" description="Disordered" evidence="13">
    <location>
        <begin position="1"/>
        <end position="21"/>
    </location>
</feature>
<protein>
    <recommendedName>
        <fullName evidence="12">Phosphatidylserine decarboxylase proenzyme</fullName>
        <ecNumber evidence="12">4.1.1.65</ecNumber>
    </recommendedName>
    <component>
        <recommendedName>
            <fullName evidence="12">Phosphatidylserine decarboxylase alpha chain</fullName>
        </recommendedName>
    </component>
    <component>
        <recommendedName>
            <fullName evidence="12">Phosphatidylserine decarboxylase beta chain</fullName>
        </recommendedName>
    </component>
</protein>
<dbReference type="AlphaFoldDB" id="A0A450ZFQ8"/>
<evidence type="ECO:0000256" key="5">
    <source>
        <dbReference type="ARBA" id="ARBA00023098"/>
    </source>
</evidence>
<keyword evidence="10 12" id="KW-1208">Phospholipid metabolism</keyword>
<comment type="similarity">
    <text evidence="12">Belongs to the phosphatidylserine decarboxylase family. PSD-B subfamily. Prokaryotic type I sub-subfamily.</text>
</comment>
<dbReference type="InterPro" id="IPR033178">
    <property type="entry name" value="PSD_type1_pro"/>
</dbReference>
<feature type="site" description="Cleavage (non-hydrolytic); by autocatalysis" evidence="12">
    <location>
        <begin position="290"/>
        <end position="291"/>
    </location>
</feature>
<comment type="cofactor">
    <cofactor evidence="12">
        <name>pyruvate</name>
        <dbReference type="ChEBI" id="CHEBI:15361"/>
    </cofactor>
    <text evidence="12">Binds 1 pyruvoyl group covalently per subunit.</text>
</comment>
<dbReference type="HAMAP" id="MF_00662">
    <property type="entry name" value="PS_decarb_PSD_B_type1"/>
    <property type="match status" value="1"/>
</dbReference>
<evidence type="ECO:0000256" key="8">
    <source>
        <dbReference type="ARBA" id="ARBA00023209"/>
    </source>
</evidence>
<feature type="chain" id="PRO_5034971273" description="Phosphatidylserine decarboxylase beta chain" evidence="12">
    <location>
        <begin position="1"/>
        <end position="290"/>
    </location>
</feature>
<evidence type="ECO:0000256" key="3">
    <source>
        <dbReference type="ARBA" id="ARBA00022516"/>
    </source>
</evidence>
<gene>
    <name evidence="12" type="primary">psd</name>
    <name evidence="14" type="ORF">BECKTUN1418D_GA0071000_101615</name>
    <name evidence="16" type="ORF">BECKTUN1418E_GA0071001_101724</name>
    <name evidence="15" type="ORF">BECKTUN1418F_GA0071002_101523</name>
</gene>
<keyword evidence="4 12" id="KW-0210">Decarboxylase</keyword>
<organism evidence="14">
    <name type="scientific">Candidatus Kentrum sp. TUN</name>
    <dbReference type="NCBI Taxonomy" id="2126343"/>
    <lineage>
        <taxon>Bacteria</taxon>
        <taxon>Pseudomonadati</taxon>
        <taxon>Pseudomonadota</taxon>
        <taxon>Gammaproteobacteria</taxon>
        <taxon>Candidatus Kentrum</taxon>
    </lineage>
</organism>
<keyword evidence="6 12" id="KW-0472">Membrane</keyword>
<reference evidence="14" key="1">
    <citation type="submission" date="2019-02" db="EMBL/GenBank/DDBJ databases">
        <authorList>
            <person name="Gruber-Vodicka R. H."/>
            <person name="Seah K. B. B."/>
        </authorList>
    </citation>
    <scope>NUCLEOTIDE SEQUENCE</scope>
    <source>
        <strain evidence="14">BECK_BY1</strain>
        <strain evidence="16">BECK_BY2</strain>
        <strain evidence="15">BECK_BY3</strain>
    </source>
</reference>
<evidence type="ECO:0000256" key="1">
    <source>
        <dbReference type="ARBA" id="ARBA00005189"/>
    </source>
</evidence>
<feature type="chain" id="PRO_5034971272" description="Phosphatidylserine decarboxylase alpha chain" evidence="12">
    <location>
        <begin position="291"/>
        <end position="324"/>
    </location>
</feature>
<feature type="compositionally biased region" description="Basic and acidic residues" evidence="13">
    <location>
        <begin position="1"/>
        <end position="11"/>
    </location>
</feature>
<evidence type="ECO:0000256" key="9">
    <source>
        <dbReference type="ARBA" id="ARBA00023239"/>
    </source>
</evidence>
<feature type="active site" description="Charge relay system; for autoendoproteolytic cleavage activity" evidence="12">
    <location>
        <position position="115"/>
    </location>
</feature>
<comment type="pathway">
    <text evidence="1">Lipid metabolism.</text>
</comment>
<dbReference type="GO" id="GO:0005886">
    <property type="term" value="C:plasma membrane"/>
    <property type="evidence" value="ECO:0007669"/>
    <property type="project" value="UniProtKB-SubCell"/>
</dbReference>
<feature type="modified residue" description="Pyruvic acid (Ser); by autocatalysis" evidence="12">
    <location>
        <position position="291"/>
    </location>
</feature>
<evidence type="ECO:0000256" key="13">
    <source>
        <dbReference type="SAM" id="MobiDB-lite"/>
    </source>
</evidence>
<evidence type="ECO:0000256" key="11">
    <source>
        <dbReference type="ARBA" id="ARBA00023317"/>
    </source>
</evidence>
<comment type="catalytic activity">
    <reaction evidence="12">
        <text>a 1,2-diacyl-sn-glycero-3-phospho-L-serine + H(+) = a 1,2-diacyl-sn-glycero-3-phosphoethanolamine + CO2</text>
        <dbReference type="Rhea" id="RHEA:20828"/>
        <dbReference type="ChEBI" id="CHEBI:15378"/>
        <dbReference type="ChEBI" id="CHEBI:16526"/>
        <dbReference type="ChEBI" id="CHEBI:57262"/>
        <dbReference type="ChEBI" id="CHEBI:64612"/>
        <dbReference type="EC" id="4.1.1.65"/>
    </reaction>
</comment>
<feature type="active site" description="Charge relay system; for autoendoproteolytic cleavage activity" evidence="12">
    <location>
        <position position="180"/>
    </location>
</feature>
<keyword evidence="7 12" id="KW-0865">Zymogen</keyword>
<dbReference type="EMBL" id="CAADFX010000016">
    <property type="protein sequence ID" value="VFK52642.1"/>
    <property type="molecule type" value="Genomic_DNA"/>
</dbReference>
<dbReference type="NCBIfam" id="TIGR00163">
    <property type="entry name" value="PS_decarb"/>
    <property type="match status" value="1"/>
</dbReference>
<comment type="pathway">
    <text evidence="12">Phospholipid metabolism; phosphatidylethanolamine biosynthesis; phosphatidylethanolamine from CDP-diacylglycerol: step 2/2.</text>
</comment>
<dbReference type="InterPro" id="IPR003817">
    <property type="entry name" value="PS_Dcarbxylase"/>
</dbReference>
<dbReference type="GO" id="GO:0004609">
    <property type="term" value="F:phosphatidylserine decarboxylase activity"/>
    <property type="evidence" value="ECO:0007669"/>
    <property type="project" value="UniProtKB-UniRule"/>
</dbReference>
<dbReference type="UniPathway" id="UPA00558">
    <property type="reaction ID" value="UER00616"/>
</dbReference>
<dbReference type="Pfam" id="PF02666">
    <property type="entry name" value="PS_Dcarbxylase"/>
    <property type="match status" value="1"/>
</dbReference>
<feature type="active site" description="Schiff-base intermediate with substrate; via pyruvic acid; for decarboxylase activity" evidence="12">
    <location>
        <position position="291"/>
    </location>
</feature>
<evidence type="ECO:0000256" key="4">
    <source>
        <dbReference type="ARBA" id="ARBA00022793"/>
    </source>
</evidence>
<comment type="function">
    <text evidence="12">Catalyzes the formation of phosphatidylethanolamine (PtdEtn) from phosphatidylserine (PtdSer).</text>
</comment>